<gene>
    <name evidence="1" type="ORF">RI532_13175</name>
</gene>
<evidence type="ECO:0000313" key="2">
    <source>
        <dbReference type="Proteomes" id="UP001254075"/>
    </source>
</evidence>
<accession>A0AAW8W806</accession>
<reference evidence="1" key="1">
    <citation type="submission" date="2023-08" db="EMBL/GenBank/DDBJ databases">
        <authorList>
            <person name="Page C.A."/>
            <person name="Perez-Diaz I.M."/>
        </authorList>
    </citation>
    <scope>NUCLEOTIDE SEQUENCE</scope>
    <source>
        <strain evidence="1">3.8.38</strain>
    </source>
</reference>
<dbReference type="AlphaFoldDB" id="A0AAW8W806"/>
<proteinExistence type="predicted"/>
<organism evidence="1 2">
    <name type="scientific">Levilactobacillus namurensis</name>
    <dbReference type="NCBI Taxonomy" id="380393"/>
    <lineage>
        <taxon>Bacteria</taxon>
        <taxon>Bacillati</taxon>
        <taxon>Bacillota</taxon>
        <taxon>Bacilli</taxon>
        <taxon>Lactobacillales</taxon>
        <taxon>Lactobacillaceae</taxon>
        <taxon>Levilactobacillus</taxon>
    </lineage>
</organism>
<evidence type="ECO:0000313" key="1">
    <source>
        <dbReference type="EMBL" id="MDT7015327.1"/>
    </source>
</evidence>
<dbReference type="EMBL" id="JAVLAM010000005">
    <property type="protein sequence ID" value="MDT7015327.1"/>
    <property type="molecule type" value="Genomic_DNA"/>
</dbReference>
<protein>
    <submittedName>
        <fullName evidence="1">Uncharacterized protein</fullName>
    </submittedName>
</protein>
<dbReference type="Proteomes" id="UP001254075">
    <property type="component" value="Unassembled WGS sequence"/>
</dbReference>
<sequence>MDKHPRRDKLLKQLALLNPDDGSNPDHTAVVELALDKVVSDVANYTHLNILDLPEGLDPTIVALTQQFLATHELLTPAADRGGNVKSISEGDTSVTFKSPSEAYLELQSANTVTDAYLAQLNVFRVVKW</sequence>
<name>A0AAW8W806_9LACO</name>
<comment type="caution">
    <text evidence="1">The sequence shown here is derived from an EMBL/GenBank/DDBJ whole genome shotgun (WGS) entry which is preliminary data.</text>
</comment>